<protein>
    <submittedName>
        <fullName evidence="2">(African queen) hypothetical protein</fullName>
    </submittedName>
</protein>
<dbReference type="Proteomes" id="UP000789524">
    <property type="component" value="Unassembled WGS sequence"/>
</dbReference>
<accession>A0A8J2QZ24</accession>
<evidence type="ECO:0000256" key="1">
    <source>
        <dbReference type="SAM" id="MobiDB-lite"/>
    </source>
</evidence>
<reference evidence="2" key="1">
    <citation type="submission" date="2021-09" db="EMBL/GenBank/DDBJ databases">
        <authorList>
            <person name="Martin H S."/>
        </authorList>
    </citation>
    <scope>NUCLEOTIDE SEQUENCE</scope>
</reference>
<sequence length="108" mass="12456">MYGRIPEKNQSRGWGQVGLCIRCKLHLSTSWLRVRPGTRERTSDSTDDPRRNVPLARQQARISCSPLSTFSDAYEGSARACAPDSARPPRTRTKRERCRDDVRRVKRR</sequence>
<feature type="compositionally biased region" description="Basic and acidic residues" evidence="1">
    <location>
        <begin position="37"/>
        <end position="51"/>
    </location>
</feature>
<organism evidence="2 3">
    <name type="scientific">Danaus chrysippus</name>
    <name type="common">African queen</name>
    <dbReference type="NCBI Taxonomy" id="151541"/>
    <lineage>
        <taxon>Eukaryota</taxon>
        <taxon>Metazoa</taxon>
        <taxon>Ecdysozoa</taxon>
        <taxon>Arthropoda</taxon>
        <taxon>Hexapoda</taxon>
        <taxon>Insecta</taxon>
        <taxon>Pterygota</taxon>
        <taxon>Neoptera</taxon>
        <taxon>Endopterygota</taxon>
        <taxon>Lepidoptera</taxon>
        <taxon>Glossata</taxon>
        <taxon>Ditrysia</taxon>
        <taxon>Papilionoidea</taxon>
        <taxon>Nymphalidae</taxon>
        <taxon>Danainae</taxon>
        <taxon>Danaini</taxon>
        <taxon>Danaina</taxon>
        <taxon>Danaus</taxon>
        <taxon>Anosia</taxon>
    </lineage>
</organism>
<gene>
    <name evidence="2" type="ORF">DCHRY22_LOCUS10686</name>
</gene>
<comment type="caution">
    <text evidence="2">The sequence shown here is derived from an EMBL/GenBank/DDBJ whole genome shotgun (WGS) entry which is preliminary data.</text>
</comment>
<dbReference type="EMBL" id="CAKASE010000071">
    <property type="protein sequence ID" value="CAG9573827.1"/>
    <property type="molecule type" value="Genomic_DNA"/>
</dbReference>
<feature type="compositionally biased region" description="Basic and acidic residues" evidence="1">
    <location>
        <begin position="97"/>
        <end position="108"/>
    </location>
</feature>
<feature type="region of interest" description="Disordered" evidence="1">
    <location>
        <begin position="35"/>
        <end position="59"/>
    </location>
</feature>
<name>A0A8J2QZ24_9NEOP</name>
<keyword evidence="3" id="KW-1185">Reference proteome</keyword>
<proteinExistence type="predicted"/>
<feature type="region of interest" description="Disordered" evidence="1">
    <location>
        <begin position="78"/>
        <end position="108"/>
    </location>
</feature>
<evidence type="ECO:0000313" key="3">
    <source>
        <dbReference type="Proteomes" id="UP000789524"/>
    </source>
</evidence>
<evidence type="ECO:0000313" key="2">
    <source>
        <dbReference type="EMBL" id="CAG9573827.1"/>
    </source>
</evidence>
<dbReference type="AlphaFoldDB" id="A0A8J2QZ24"/>